<organism evidence="1 2">
    <name type="scientific">Mycobacterium bourgelatii</name>
    <dbReference type="NCBI Taxonomy" id="1273442"/>
    <lineage>
        <taxon>Bacteria</taxon>
        <taxon>Bacillati</taxon>
        <taxon>Actinomycetota</taxon>
        <taxon>Actinomycetes</taxon>
        <taxon>Mycobacteriales</taxon>
        <taxon>Mycobacteriaceae</taxon>
        <taxon>Mycobacterium</taxon>
    </lineage>
</organism>
<evidence type="ECO:0000313" key="1">
    <source>
        <dbReference type="EMBL" id="GFG88818.1"/>
    </source>
</evidence>
<name>A0A7I9YJL6_MYCBU</name>
<comment type="caution">
    <text evidence="1">The sequence shown here is derived from an EMBL/GenBank/DDBJ whole genome shotgun (WGS) entry which is preliminary data.</text>
</comment>
<dbReference type="EMBL" id="BLKZ01000001">
    <property type="protein sequence ID" value="GFG88818.1"/>
    <property type="molecule type" value="Genomic_DNA"/>
</dbReference>
<reference evidence="1 2" key="1">
    <citation type="journal article" date="2019" name="Emerg. Microbes Infect.">
        <title>Comprehensive subspecies identification of 175 nontuberculous mycobacteria species based on 7547 genomic profiles.</title>
        <authorList>
            <person name="Matsumoto Y."/>
            <person name="Kinjo T."/>
            <person name="Motooka D."/>
            <person name="Nabeya D."/>
            <person name="Jung N."/>
            <person name="Uechi K."/>
            <person name="Horii T."/>
            <person name="Iida T."/>
            <person name="Fujita J."/>
            <person name="Nakamura S."/>
        </authorList>
    </citation>
    <scope>NUCLEOTIDE SEQUENCE [LARGE SCALE GENOMIC DNA]</scope>
    <source>
        <strain evidence="1 2">JCM 30725</strain>
    </source>
</reference>
<gene>
    <name evidence="1" type="ORF">MBOU_08600</name>
</gene>
<accession>A0A7I9YJL6</accession>
<dbReference type="AlphaFoldDB" id="A0A7I9YJL6"/>
<proteinExistence type="predicted"/>
<dbReference type="Proteomes" id="UP000465360">
    <property type="component" value="Unassembled WGS sequence"/>
</dbReference>
<keyword evidence="2" id="KW-1185">Reference proteome</keyword>
<protein>
    <submittedName>
        <fullName evidence="1">Uncharacterized protein</fullName>
    </submittedName>
</protein>
<evidence type="ECO:0000313" key="2">
    <source>
        <dbReference type="Proteomes" id="UP000465360"/>
    </source>
</evidence>
<sequence>MRQLADGQNQLVHTYPYGWPVLAKRHSWKRVRRPAIVADIREEDGAMNSAELRPNTGLTRGYIGAGVSLSRAEVFVDQLHS</sequence>